<dbReference type="STRING" id="1720063.SAMN05216217_11029"/>
<evidence type="ECO:0000256" key="2">
    <source>
        <dbReference type="ARBA" id="ARBA00023125"/>
    </source>
</evidence>
<keyword evidence="6" id="KW-0418">Kinase</keyword>
<dbReference type="Gene3D" id="1.10.10.10">
    <property type="entry name" value="Winged helix-like DNA-binding domain superfamily/Winged helix DNA-binding domain"/>
    <property type="match status" value="1"/>
</dbReference>
<dbReference type="SUPFAM" id="SSF51206">
    <property type="entry name" value="cAMP-binding domain-like"/>
    <property type="match status" value="1"/>
</dbReference>
<dbReference type="PANTHER" id="PTHR24567:SF74">
    <property type="entry name" value="HTH-TYPE TRANSCRIPTIONAL REGULATOR ARCR"/>
    <property type="match status" value="1"/>
</dbReference>
<dbReference type="GO" id="GO:0003677">
    <property type="term" value="F:DNA binding"/>
    <property type="evidence" value="ECO:0007669"/>
    <property type="project" value="UniProtKB-KW"/>
</dbReference>
<evidence type="ECO:0000259" key="4">
    <source>
        <dbReference type="PROSITE" id="PS50042"/>
    </source>
</evidence>
<protein>
    <submittedName>
        <fullName evidence="6">cAMP-binding domain of CRP or a regulatory subunit of cAMP-dependent protein kinases</fullName>
    </submittedName>
</protein>
<dbReference type="RefSeq" id="WP_177197261.1">
    <property type="nucleotide sequence ID" value="NZ_FOUI01000010.1"/>
</dbReference>
<organism evidence="6 7">
    <name type="scientific">Halopseudomonas yangmingensis</name>
    <dbReference type="NCBI Taxonomy" id="1720063"/>
    <lineage>
        <taxon>Bacteria</taxon>
        <taxon>Pseudomonadati</taxon>
        <taxon>Pseudomonadota</taxon>
        <taxon>Gammaproteobacteria</taxon>
        <taxon>Pseudomonadales</taxon>
        <taxon>Pseudomonadaceae</taxon>
        <taxon>Halopseudomonas</taxon>
    </lineage>
</organism>
<dbReference type="EMBL" id="FOUI01000010">
    <property type="protein sequence ID" value="SFM63691.1"/>
    <property type="molecule type" value="Genomic_DNA"/>
</dbReference>
<keyword evidence="7" id="KW-1185">Reference proteome</keyword>
<dbReference type="InterPro" id="IPR000595">
    <property type="entry name" value="cNMP-bd_dom"/>
</dbReference>
<dbReference type="PANTHER" id="PTHR24567">
    <property type="entry name" value="CRP FAMILY TRANSCRIPTIONAL REGULATORY PROTEIN"/>
    <property type="match status" value="1"/>
</dbReference>
<dbReference type="GO" id="GO:0003700">
    <property type="term" value="F:DNA-binding transcription factor activity"/>
    <property type="evidence" value="ECO:0007669"/>
    <property type="project" value="TreeGrafter"/>
</dbReference>
<dbReference type="InterPro" id="IPR036388">
    <property type="entry name" value="WH-like_DNA-bd_sf"/>
</dbReference>
<dbReference type="SUPFAM" id="SSF46785">
    <property type="entry name" value="Winged helix' DNA-binding domain"/>
    <property type="match status" value="1"/>
</dbReference>
<evidence type="ECO:0000313" key="6">
    <source>
        <dbReference type="EMBL" id="SFM63691.1"/>
    </source>
</evidence>
<keyword evidence="1" id="KW-0805">Transcription regulation</keyword>
<dbReference type="InterPro" id="IPR050397">
    <property type="entry name" value="Env_Response_Regulators"/>
</dbReference>
<dbReference type="PROSITE" id="PS51063">
    <property type="entry name" value="HTH_CRP_2"/>
    <property type="match status" value="1"/>
</dbReference>
<evidence type="ECO:0000259" key="5">
    <source>
        <dbReference type="PROSITE" id="PS51063"/>
    </source>
</evidence>
<accession>A0A1I4SH83</accession>
<reference evidence="7" key="1">
    <citation type="submission" date="2016-10" db="EMBL/GenBank/DDBJ databases">
        <authorList>
            <person name="Varghese N."/>
            <person name="Submissions S."/>
        </authorList>
    </citation>
    <scope>NUCLEOTIDE SEQUENCE [LARGE SCALE GENOMIC DNA]</scope>
    <source>
        <strain evidence="7">DSM 24213</strain>
    </source>
</reference>
<dbReference type="SMART" id="SM00419">
    <property type="entry name" value="HTH_CRP"/>
    <property type="match status" value="1"/>
</dbReference>
<dbReference type="Proteomes" id="UP000243629">
    <property type="component" value="Unassembled WGS sequence"/>
</dbReference>
<keyword evidence="2" id="KW-0238">DNA-binding</keyword>
<dbReference type="Pfam" id="PF13545">
    <property type="entry name" value="HTH_Crp_2"/>
    <property type="match status" value="1"/>
</dbReference>
<name>A0A1I4SH83_9GAMM</name>
<gene>
    <name evidence="6" type="ORF">SAMN05216217_11029</name>
</gene>
<proteinExistence type="predicted"/>
<dbReference type="CDD" id="cd00038">
    <property type="entry name" value="CAP_ED"/>
    <property type="match status" value="1"/>
</dbReference>
<dbReference type="PROSITE" id="PS50042">
    <property type="entry name" value="CNMP_BINDING_3"/>
    <property type="match status" value="1"/>
</dbReference>
<evidence type="ECO:0000256" key="1">
    <source>
        <dbReference type="ARBA" id="ARBA00023015"/>
    </source>
</evidence>
<dbReference type="GO" id="GO:0016301">
    <property type="term" value="F:kinase activity"/>
    <property type="evidence" value="ECO:0007669"/>
    <property type="project" value="UniProtKB-KW"/>
</dbReference>
<evidence type="ECO:0000313" key="7">
    <source>
        <dbReference type="Proteomes" id="UP000243629"/>
    </source>
</evidence>
<evidence type="ECO:0000256" key="3">
    <source>
        <dbReference type="ARBA" id="ARBA00023163"/>
    </source>
</evidence>
<sequence length="241" mass="27092">MHVIPALHNWMASLPEELQQALTQRMPLRQLRDGETLYSPGQPGDAMYQVVSGRIRVCNFAPDGREFVFGLLYEGDCVGDLALLDGLPRINHAIAEGDLQVRVLHRNLFNEFYLRHPEIARAINLMLARRLRLAFGALEDTATLPLKERVARYIVRLALANRPDPVTQPEDAHLVAVSHEQLASLLGAARPSISKALKRLEQEQLIVVRYGGVEVLDLNGLSMRYDRLMGSEGLVPAYRER</sequence>
<dbReference type="Gene3D" id="2.60.120.10">
    <property type="entry name" value="Jelly Rolls"/>
    <property type="match status" value="1"/>
</dbReference>
<dbReference type="InterPro" id="IPR014710">
    <property type="entry name" value="RmlC-like_jellyroll"/>
</dbReference>
<dbReference type="Pfam" id="PF00027">
    <property type="entry name" value="cNMP_binding"/>
    <property type="match status" value="1"/>
</dbReference>
<dbReference type="GO" id="GO:0005829">
    <property type="term" value="C:cytosol"/>
    <property type="evidence" value="ECO:0007669"/>
    <property type="project" value="TreeGrafter"/>
</dbReference>
<feature type="domain" description="Cyclic nucleotide-binding" evidence="4">
    <location>
        <begin position="10"/>
        <end position="130"/>
    </location>
</feature>
<keyword evidence="3" id="KW-0804">Transcription</keyword>
<keyword evidence="6" id="KW-0808">Transferase</keyword>
<dbReference type="SMART" id="SM00100">
    <property type="entry name" value="cNMP"/>
    <property type="match status" value="1"/>
</dbReference>
<dbReference type="AlphaFoldDB" id="A0A1I4SH83"/>
<dbReference type="InterPro" id="IPR012318">
    <property type="entry name" value="HTH_CRP"/>
</dbReference>
<feature type="domain" description="HTH crp-type" evidence="5">
    <location>
        <begin position="144"/>
        <end position="219"/>
    </location>
</feature>
<dbReference type="InterPro" id="IPR018490">
    <property type="entry name" value="cNMP-bd_dom_sf"/>
</dbReference>
<dbReference type="InterPro" id="IPR036390">
    <property type="entry name" value="WH_DNA-bd_sf"/>
</dbReference>